<feature type="non-terminal residue" evidence="1">
    <location>
        <position position="122"/>
    </location>
</feature>
<reference evidence="1" key="1">
    <citation type="submission" date="2021-06" db="EMBL/GenBank/DDBJ databases">
        <authorList>
            <person name="Kallberg Y."/>
            <person name="Tangrot J."/>
            <person name="Rosling A."/>
        </authorList>
    </citation>
    <scope>NUCLEOTIDE SEQUENCE</scope>
    <source>
        <strain evidence="1">FL966</strain>
    </source>
</reference>
<dbReference type="AlphaFoldDB" id="A0A9N9PBN5"/>
<evidence type="ECO:0000313" key="1">
    <source>
        <dbReference type="EMBL" id="CAG8805303.1"/>
    </source>
</evidence>
<protein>
    <submittedName>
        <fullName evidence="1">5964_t:CDS:1</fullName>
    </submittedName>
</protein>
<evidence type="ECO:0000313" key="2">
    <source>
        <dbReference type="Proteomes" id="UP000789759"/>
    </source>
</evidence>
<dbReference type="EMBL" id="CAJVQA010034110">
    <property type="protein sequence ID" value="CAG8805303.1"/>
    <property type="molecule type" value="Genomic_DNA"/>
</dbReference>
<gene>
    <name evidence="1" type="ORF">CPELLU_LOCUS18089</name>
</gene>
<dbReference type="OrthoDB" id="2429921at2759"/>
<sequence length="122" mass="13999">MIGQRIRHYEKDSRFINCNRADEKLYEMHLDLMKEMEMELKTDNNHNNFITTINNPVGIHSKGQKRKNANLDILKLKTGSTIQKNINSVKNSDLISIVDKNSIINRLRHCGACGQAGHNTHT</sequence>
<keyword evidence="2" id="KW-1185">Reference proteome</keyword>
<proteinExistence type="predicted"/>
<dbReference type="Proteomes" id="UP000789759">
    <property type="component" value="Unassembled WGS sequence"/>
</dbReference>
<name>A0A9N9PBN5_9GLOM</name>
<comment type="caution">
    <text evidence="1">The sequence shown here is derived from an EMBL/GenBank/DDBJ whole genome shotgun (WGS) entry which is preliminary data.</text>
</comment>
<organism evidence="1 2">
    <name type="scientific">Cetraspora pellucida</name>
    <dbReference type="NCBI Taxonomy" id="1433469"/>
    <lineage>
        <taxon>Eukaryota</taxon>
        <taxon>Fungi</taxon>
        <taxon>Fungi incertae sedis</taxon>
        <taxon>Mucoromycota</taxon>
        <taxon>Glomeromycotina</taxon>
        <taxon>Glomeromycetes</taxon>
        <taxon>Diversisporales</taxon>
        <taxon>Gigasporaceae</taxon>
        <taxon>Cetraspora</taxon>
    </lineage>
</organism>
<accession>A0A9N9PBN5</accession>